<dbReference type="SUPFAM" id="SSF49464">
    <property type="entry name" value="Carboxypeptidase regulatory domain-like"/>
    <property type="match status" value="1"/>
</dbReference>
<reference evidence="8 9" key="1">
    <citation type="submission" date="2018-05" db="EMBL/GenBank/DDBJ databases">
        <title>Complete genome sequence of Arcticibacterium luteifluviistationis SM1504T, a cytophagaceae bacterium isolated from Arctic surface seawater.</title>
        <authorList>
            <person name="Li Y."/>
            <person name="Qin Q.-L."/>
        </authorList>
    </citation>
    <scope>NUCLEOTIDE SEQUENCE [LARGE SCALE GENOMIC DNA]</scope>
    <source>
        <strain evidence="8 9">SM1504</strain>
    </source>
</reference>
<gene>
    <name evidence="8" type="ORF">DJ013_05395</name>
</gene>
<comment type="similarity">
    <text evidence="4">Belongs to the TonB-dependent receptor family.</text>
</comment>
<dbReference type="KEGG" id="als:DJ013_05395"/>
<name>A0A2Z4G9A0_9BACT</name>
<dbReference type="InterPro" id="IPR012910">
    <property type="entry name" value="Plug_dom"/>
</dbReference>
<dbReference type="Gene3D" id="2.60.40.1120">
    <property type="entry name" value="Carboxypeptidase-like, regulatory domain"/>
    <property type="match status" value="1"/>
</dbReference>
<sequence>MNMFKKILILGLLLISTQMMAQTGILRGKITEATTGEGAIGATVTLAGTTNAAFTDIDGEFTLTVPYGKHNLIISYVGFQKKTIADIIINEKKGEVYLENIVLDTDTQTLQEVVVRAELLRTSEAAITMIKHNSSVILDGISSAKMKITGDATAVEAAKRITGVSIEGGKYVYVRGLGDRYTKTTLNGMDIPGLDPDRNSLQMDIFPTSLIDNIMVSKNFSAEMPADFTGGLMNVETKAFPEHKVFNVSFGVGYNPQANLKSDFLTYDGGKYDFLGFDDGSRELPGLAAGVNVPTPISGHSKEEVTSFVKSFNPELATKTKTSPLNYSGGITFGDQRLLGQSSNKLGYILSLNYKLDYQFYDDVNYGEYQRYNDASLTEMRYATVQNGQYTDESVLLGGLAGLAFKGKSTKIRLTAMRLQNGEKRAGIFDIDNDGAAVGQSGYIAKSNNLEYNQRSLNNFLLAGTHLLSNDKLEIDWKLSTTYSISEDPDIRKSAFTYTSNNDIVFSAGAGGLPSRIWRDLDEVGQNGRVDLSYGYAFKGNSAKVRIGANVLRKERNFEIKQFQMAFFGGAAGGTWATDDFSTILNEGNIYPNKQPNNIYYQSGNNDPNPNEYNSRSLNQGYYVSNEMSFGDRTKVIAGLRLEEFKQYHTGRDQSYASGDIVNGRNLDDEVVLSSVNLFPSLNVIYKLGELANARFAYAKTIARPSFKELSFAQIIDPLTNRIFNGSLFTYSDWDGELLETKIDNFDLRLEKYGERGELISLSGFYKKFRNPIELIRIPEQQTSTEYQPRNVGDGMVLGVELELIRNLSFVSQAMQDWQLSLNFSAVKSQIDMSASEYNSRLEYVRDGETIEAVRKMAGQAPYILNGGISYNSFEKGLDMGLFYNVKGSTLNIVGIGLFPDVYTEAFHSLNFGLNKKLGKSEKLSLDVKASNILDDTVDVVYKSYKAENQMFSSHNPGRSFSVGLNFKL</sequence>
<evidence type="ECO:0000313" key="8">
    <source>
        <dbReference type="EMBL" id="AWV97628.1"/>
    </source>
</evidence>
<dbReference type="InterPro" id="IPR036942">
    <property type="entry name" value="Beta-barrel_TonB_sf"/>
</dbReference>
<dbReference type="EMBL" id="CP029480">
    <property type="protein sequence ID" value="AWV97628.1"/>
    <property type="molecule type" value="Genomic_DNA"/>
</dbReference>
<evidence type="ECO:0000256" key="5">
    <source>
        <dbReference type="SAM" id="SignalP"/>
    </source>
</evidence>
<evidence type="ECO:0000313" key="9">
    <source>
        <dbReference type="Proteomes" id="UP000249873"/>
    </source>
</evidence>
<dbReference type="PANTHER" id="PTHR40980:SF5">
    <property type="entry name" value="TONB-DEPENDENT RECEPTOR"/>
    <property type="match status" value="1"/>
</dbReference>
<dbReference type="Proteomes" id="UP000249873">
    <property type="component" value="Chromosome"/>
</dbReference>
<keyword evidence="2 4" id="KW-0472">Membrane</keyword>
<proteinExistence type="inferred from homology"/>
<evidence type="ECO:0000256" key="4">
    <source>
        <dbReference type="RuleBase" id="RU003357"/>
    </source>
</evidence>
<dbReference type="Pfam" id="PF13715">
    <property type="entry name" value="CarbopepD_reg_2"/>
    <property type="match status" value="1"/>
</dbReference>
<organism evidence="8 9">
    <name type="scientific">Arcticibacterium luteifluviistationis</name>
    <dbReference type="NCBI Taxonomy" id="1784714"/>
    <lineage>
        <taxon>Bacteria</taxon>
        <taxon>Pseudomonadati</taxon>
        <taxon>Bacteroidota</taxon>
        <taxon>Cytophagia</taxon>
        <taxon>Cytophagales</taxon>
        <taxon>Leadbetterellaceae</taxon>
        <taxon>Arcticibacterium</taxon>
    </lineage>
</organism>
<feature type="signal peptide" evidence="5">
    <location>
        <begin position="1"/>
        <end position="21"/>
    </location>
</feature>
<feature type="domain" description="TonB-dependent receptor-like beta-barrel" evidence="6">
    <location>
        <begin position="458"/>
        <end position="933"/>
    </location>
</feature>
<dbReference type="InterPro" id="IPR000531">
    <property type="entry name" value="Beta-barrel_TonB"/>
</dbReference>
<keyword evidence="3" id="KW-0998">Cell outer membrane</keyword>
<evidence type="ECO:0000259" key="7">
    <source>
        <dbReference type="Pfam" id="PF07715"/>
    </source>
</evidence>
<dbReference type="Pfam" id="PF00593">
    <property type="entry name" value="TonB_dep_Rec_b-barrel"/>
    <property type="match status" value="1"/>
</dbReference>
<keyword evidence="8" id="KW-0675">Receptor</keyword>
<keyword evidence="4" id="KW-0798">TonB box</keyword>
<protein>
    <submittedName>
        <fullName evidence="8">TonB-dependent receptor</fullName>
    </submittedName>
</protein>
<feature type="chain" id="PRO_5016430200" evidence="5">
    <location>
        <begin position="22"/>
        <end position="969"/>
    </location>
</feature>
<dbReference type="Gene3D" id="2.170.130.10">
    <property type="entry name" value="TonB-dependent receptor, plug domain"/>
    <property type="match status" value="1"/>
</dbReference>
<keyword evidence="9" id="KW-1185">Reference proteome</keyword>
<evidence type="ECO:0000256" key="1">
    <source>
        <dbReference type="ARBA" id="ARBA00004442"/>
    </source>
</evidence>
<evidence type="ECO:0000256" key="3">
    <source>
        <dbReference type="ARBA" id="ARBA00023237"/>
    </source>
</evidence>
<dbReference type="Pfam" id="PF07715">
    <property type="entry name" value="Plug"/>
    <property type="match status" value="1"/>
</dbReference>
<keyword evidence="5" id="KW-0732">Signal</keyword>
<dbReference type="SUPFAM" id="SSF56935">
    <property type="entry name" value="Porins"/>
    <property type="match status" value="1"/>
</dbReference>
<evidence type="ECO:0000259" key="6">
    <source>
        <dbReference type="Pfam" id="PF00593"/>
    </source>
</evidence>
<dbReference type="InterPro" id="IPR008969">
    <property type="entry name" value="CarboxyPept-like_regulatory"/>
</dbReference>
<dbReference type="Gene3D" id="2.40.170.20">
    <property type="entry name" value="TonB-dependent receptor, beta-barrel domain"/>
    <property type="match status" value="1"/>
</dbReference>
<comment type="subcellular location">
    <subcellularLocation>
        <location evidence="1 4">Cell outer membrane</location>
    </subcellularLocation>
</comment>
<feature type="domain" description="TonB-dependent receptor plug" evidence="7">
    <location>
        <begin position="139"/>
        <end position="231"/>
    </location>
</feature>
<dbReference type="AlphaFoldDB" id="A0A2Z4G9A0"/>
<dbReference type="GO" id="GO:0009279">
    <property type="term" value="C:cell outer membrane"/>
    <property type="evidence" value="ECO:0007669"/>
    <property type="project" value="UniProtKB-SubCell"/>
</dbReference>
<accession>A0A2Z4G9A0</accession>
<dbReference type="InterPro" id="IPR037066">
    <property type="entry name" value="Plug_dom_sf"/>
</dbReference>
<dbReference type="PANTHER" id="PTHR40980">
    <property type="entry name" value="PLUG DOMAIN-CONTAINING PROTEIN"/>
    <property type="match status" value="1"/>
</dbReference>
<evidence type="ECO:0000256" key="2">
    <source>
        <dbReference type="ARBA" id="ARBA00023136"/>
    </source>
</evidence>
<dbReference type="OrthoDB" id="9768470at2"/>